<dbReference type="InterPro" id="IPR000305">
    <property type="entry name" value="GIY-YIG_endonuc"/>
</dbReference>
<feature type="domain" description="Nuclease associated modular" evidence="3">
    <location>
        <begin position="211"/>
        <end position="228"/>
    </location>
</feature>
<evidence type="ECO:0000313" key="4">
    <source>
        <dbReference type="EMBL" id="ABT13842.1"/>
    </source>
</evidence>
<evidence type="ECO:0000259" key="2">
    <source>
        <dbReference type="Pfam" id="PF01541"/>
    </source>
</evidence>
<proteinExistence type="predicted"/>
<organism evidence="4 5">
    <name type="scientific">Paramecium bursaria Chlorella virus MT325</name>
    <name type="common">PBCV-MT325</name>
    <dbReference type="NCBI Taxonomy" id="346932"/>
    <lineage>
        <taxon>Viruses</taxon>
        <taxon>Varidnaviria</taxon>
        <taxon>Bamfordvirae</taxon>
        <taxon>Nucleocytoviricota</taxon>
        <taxon>Megaviricetes</taxon>
        <taxon>Algavirales</taxon>
        <taxon>Phycodnaviridae</taxon>
        <taxon>Chlorovirus</taxon>
        <taxon>Chlorovirus conductrix</taxon>
        <taxon>Paramecium bursaria Chlorella virus A1</taxon>
    </lineage>
</organism>
<gene>
    <name evidence="4" type="primary">M288L</name>
    <name evidence="4" type="ORF">MT325_M288L</name>
</gene>
<comment type="similarity">
    <text evidence="1">To endonucleases of group I introns of fungi and phage.</text>
</comment>
<dbReference type="InterPro" id="IPR035901">
    <property type="entry name" value="GIY-YIG_endonuc_sf"/>
</dbReference>
<organismHost>
    <name type="scientific">Paramecium bursaria</name>
    <dbReference type="NCBI Taxonomy" id="74790"/>
</organismHost>
<dbReference type="InterPro" id="IPR003611">
    <property type="entry name" value="NUMOD3"/>
</dbReference>
<feature type="domain" description="GIY-YIG" evidence="2">
    <location>
        <begin position="40"/>
        <end position="113"/>
    </location>
</feature>
<reference evidence="4 5" key="1">
    <citation type="journal article" date="2007" name="Virology">
        <title>Sequence and annotation of the 314-kb MT325 and the 321-kb FR483 viruses that infect Chlorella Pbi.</title>
        <authorList>
            <person name="Fitzgerald L.A."/>
            <person name="Graves M.V."/>
            <person name="Li X."/>
            <person name="Feldblyum T."/>
            <person name="Hartigan J."/>
            <person name="Van Etten J.L."/>
        </authorList>
    </citation>
    <scope>NUCLEOTIDE SEQUENCE [LARGE SCALE GENOMIC DNA]</scope>
    <source>
        <strain evidence="4 5">MT325</strain>
    </source>
</reference>
<evidence type="ECO:0000256" key="1">
    <source>
        <dbReference type="ARBA" id="ARBA00010045"/>
    </source>
</evidence>
<dbReference type="Proteomes" id="UP000246715">
    <property type="component" value="Segment"/>
</dbReference>
<dbReference type="GO" id="GO:0003677">
    <property type="term" value="F:DNA binding"/>
    <property type="evidence" value="ECO:0007669"/>
    <property type="project" value="InterPro"/>
</dbReference>
<evidence type="ECO:0000313" key="5">
    <source>
        <dbReference type="Proteomes" id="UP000246715"/>
    </source>
</evidence>
<dbReference type="Gene3D" id="3.40.1440.10">
    <property type="entry name" value="GIY-YIG endonuclease"/>
    <property type="match status" value="1"/>
</dbReference>
<protein>
    <submittedName>
        <fullName evidence="4">Uncharacterized protein M288L</fullName>
    </submittedName>
</protein>
<dbReference type="SUPFAM" id="SSF82771">
    <property type="entry name" value="GIY-YIG endonuclease"/>
    <property type="match status" value="1"/>
</dbReference>
<dbReference type="Pfam" id="PF07460">
    <property type="entry name" value="NUMOD3"/>
    <property type="match status" value="1"/>
</dbReference>
<evidence type="ECO:0000259" key="3">
    <source>
        <dbReference type="Pfam" id="PF07460"/>
    </source>
</evidence>
<dbReference type="EMBL" id="DQ491001">
    <property type="protein sequence ID" value="ABT13842.1"/>
    <property type="molecule type" value="Genomic_DNA"/>
</dbReference>
<name>A7IU18_PBCVM</name>
<accession>A7IU18</accession>
<sequence length="352" mass="40609">MINDTTQQKDYSMYMLAHKDINITLNNEDIIFEHDINKFKCVYIGITNNIYRRSKEHARKELILRDENKRQPKLDKHIKKNGWKSYNLLILKTDLTRQEAFDLEIYTIKKYNTFELGLNSTPGGDGGICGINHHRAQAVNIYNNTTKEIKSFLWMGEAADFLGINSTYVSQVANSKLQSEQAWSVRQNAWFQIKRAYDNSDFIENMPIPSEKISNSKKGSLNPQFGKTGVLSTNYGKTGELNPNYGKKSIEHSIRMSGTGNSMFGRTGVKAPSSKPVCVFGNVYPSSQCASNELRICFKQKTKNFISNWLSYKRHSEDVFKISKPFYDYVINFDIKNVNNELYKTWSAFYFE</sequence>
<dbReference type="Pfam" id="PF01541">
    <property type="entry name" value="GIY-YIG"/>
    <property type="match status" value="1"/>
</dbReference>